<accession>A0ABW7JR10</accession>
<evidence type="ECO:0000256" key="3">
    <source>
        <dbReference type="ARBA" id="ARBA00023125"/>
    </source>
</evidence>
<dbReference type="EMBL" id="JBIMSO010000060">
    <property type="protein sequence ID" value="MFH5210180.1"/>
    <property type="molecule type" value="Genomic_DNA"/>
</dbReference>
<comment type="similarity">
    <text evidence="1">Belongs to the type-I restriction system S methylase family.</text>
</comment>
<dbReference type="Proteomes" id="UP001609175">
    <property type="component" value="Unassembled WGS sequence"/>
</dbReference>
<comment type="caution">
    <text evidence="5">The sequence shown here is derived from an EMBL/GenBank/DDBJ whole genome shotgun (WGS) entry which is preliminary data.</text>
</comment>
<dbReference type="PANTHER" id="PTHR30408:SF12">
    <property type="entry name" value="TYPE I RESTRICTION ENZYME MJAVIII SPECIFICITY SUBUNIT"/>
    <property type="match status" value="1"/>
</dbReference>
<keyword evidence="2" id="KW-0680">Restriction system</keyword>
<evidence type="ECO:0000256" key="1">
    <source>
        <dbReference type="ARBA" id="ARBA00010923"/>
    </source>
</evidence>
<feature type="domain" description="Type I restriction modification DNA specificity" evidence="4">
    <location>
        <begin position="62"/>
        <end position="174"/>
    </location>
</feature>
<organism evidence="5 6">
    <name type="scientific">Antrihabitans spumae</name>
    <dbReference type="NCBI Taxonomy" id="3373370"/>
    <lineage>
        <taxon>Bacteria</taxon>
        <taxon>Bacillati</taxon>
        <taxon>Actinomycetota</taxon>
        <taxon>Actinomycetes</taxon>
        <taxon>Mycobacteriales</taxon>
        <taxon>Nocardiaceae</taxon>
        <taxon>Antrihabitans</taxon>
    </lineage>
</organism>
<keyword evidence="5" id="KW-0540">Nuclease</keyword>
<evidence type="ECO:0000256" key="2">
    <source>
        <dbReference type="ARBA" id="ARBA00022747"/>
    </source>
</evidence>
<reference evidence="5 6" key="1">
    <citation type="submission" date="2024-10" db="EMBL/GenBank/DDBJ databases">
        <authorList>
            <person name="Riesco R."/>
        </authorList>
    </citation>
    <scope>NUCLEOTIDE SEQUENCE [LARGE SCALE GENOMIC DNA]</scope>
    <source>
        <strain evidence="5 6">NCIMB 15449</strain>
    </source>
</reference>
<name>A0ABW7JR10_9NOCA</name>
<dbReference type="EC" id="3.1.21.-" evidence="5"/>
<evidence type="ECO:0000259" key="4">
    <source>
        <dbReference type="Pfam" id="PF01420"/>
    </source>
</evidence>
<evidence type="ECO:0000313" key="6">
    <source>
        <dbReference type="Proteomes" id="UP001609175"/>
    </source>
</evidence>
<protein>
    <submittedName>
        <fullName evidence="5">Restriction endonuclease subunit S</fullName>
        <ecNumber evidence="5">3.1.21.-</ecNumber>
    </submittedName>
</protein>
<gene>
    <name evidence="5" type="ORF">ACHIPZ_18525</name>
</gene>
<keyword evidence="5" id="KW-0255">Endonuclease</keyword>
<dbReference type="CDD" id="cd17517">
    <property type="entry name" value="RMtype1_S_EcoKI_StySPI-TRD2-CR2_like"/>
    <property type="match status" value="1"/>
</dbReference>
<dbReference type="InterPro" id="IPR044946">
    <property type="entry name" value="Restrct_endonuc_typeI_TRD_sf"/>
</dbReference>
<dbReference type="GO" id="GO:0004519">
    <property type="term" value="F:endonuclease activity"/>
    <property type="evidence" value="ECO:0007669"/>
    <property type="project" value="UniProtKB-KW"/>
</dbReference>
<dbReference type="InterPro" id="IPR000055">
    <property type="entry name" value="Restrct_endonuc_typeI_TRD"/>
</dbReference>
<dbReference type="InterPro" id="IPR052021">
    <property type="entry name" value="Type-I_RS_S_subunit"/>
</dbReference>
<dbReference type="RefSeq" id="WP_395115861.1">
    <property type="nucleotide sequence ID" value="NZ_JBIMSO010000060.1"/>
</dbReference>
<sequence length="401" mass="44625">MTTWDVAPLGDLCSRVKSWNPITTSPQKPFEYIDLGAINAAQKNIETVQTLIGADAPSRARQLVAEGDILVSTVRPNLNSVATVPSQYDGATASTGFTVLRCDPARLDNRFAFNWVRSPVFIADMVRKSTGASYPAVSDRIVKQSPIPLPPLPEQRRIAAILDHADALRTKRRETLATLDELTQSIFDDMFGDPTSNPMRWPKYTLQSVAREGFSNGVFRKNGEYTTEIEGSLPVIWVSELFRGNTIDTSTALRLVPEKSEIARHGLRYGDILFCRSSLKLDGIAYCNTYLGEDLEALYECHLIRLRPDLRRVNPMYMNTALRDPRIREVLKAAAKTSTMTTIDQKSLGSIQLAIPPVETQNIFASHVERIEFQKKSGGRAAAEGDALFTSLQSRAFRDDL</sequence>
<keyword evidence="3" id="KW-0238">DNA-binding</keyword>
<evidence type="ECO:0000313" key="5">
    <source>
        <dbReference type="EMBL" id="MFH5210180.1"/>
    </source>
</evidence>
<dbReference type="GO" id="GO:0016787">
    <property type="term" value="F:hydrolase activity"/>
    <property type="evidence" value="ECO:0007669"/>
    <property type="project" value="UniProtKB-KW"/>
</dbReference>
<dbReference type="Pfam" id="PF01420">
    <property type="entry name" value="Methylase_S"/>
    <property type="match status" value="1"/>
</dbReference>
<dbReference type="PANTHER" id="PTHR30408">
    <property type="entry name" value="TYPE-1 RESTRICTION ENZYME ECOKI SPECIFICITY PROTEIN"/>
    <property type="match status" value="1"/>
</dbReference>
<proteinExistence type="inferred from homology"/>
<keyword evidence="5" id="KW-0378">Hydrolase</keyword>
<dbReference type="SUPFAM" id="SSF116734">
    <property type="entry name" value="DNA methylase specificity domain"/>
    <property type="match status" value="2"/>
</dbReference>
<dbReference type="Gene3D" id="3.90.220.20">
    <property type="entry name" value="DNA methylase specificity domains"/>
    <property type="match status" value="2"/>
</dbReference>